<gene>
    <name evidence="1" type="ORF">SAM23877_6167</name>
</gene>
<reference evidence="2" key="1">
    <citation type="journal article" date="2015" name="J. Biotechnol.">
        <title>Complete genome sequence of Streptomyces ambofaciens ATCC 23877, the spiramycin producer.</title>
        <authorList>
            <person name="Thibessard A."/>
            <person name="Haas D."/>
            <person name="Gerbaud C."/>
            <person name="Aigle B."/>
            <person name="Lautru S."/>
            <person name="Pernodet J.L."/>
            <person name="Leblond P."/>
        </authorList>
    </citation>
    <scope>NUCLEOTIDE SEQUENCE [LARGE SCALE GENOMIC DNA]</scope>
    <source>
        <strain evidence="2">ATCC 23877 / 3486 / DSM 40053 / JCM 4204 / NBRC 12836 / NRRL B-2516</strain>
    </source>
</reference>
<dbReference type="KEGG" id="samb:SAM23877_6167"/>
<evidence type="ECO:0000313" key="1">
    <source>
        <dbReference type="EMBL" id="AKZ59212.1"/>
    </source>
</evidence>
<name>A0A0K2B294_STRA7</name>
<protein>
    <submittedName>
        <fullName evidence="1">Uncharacterized protein</fullName>
    </submittedName>
</protein>
<sequence length="51" mass="5621">MTVKHNPNDSAIRAAFDRFHTTASTSRKSAVAQLHTDMKRAGGPVPQEEEK</sequence>
<dbReference type="EMBL" id="CP012382">
    <property type="protein sequence ID" value="AKZ59212.1"/>
    <property type="molecule type" value="Genomic_DNA"/>
</dbReference>
<accession>A0A0K2B294</accession>
<dbReference type="AlphaFoldDB" id="A0A0K2B294"/>
<evidence type="ECO:0000313" key="2">
    <source>
        <dbReference type="Proteomes" id="UP000061018"/>
    </source>
</evidence>
<organism evidence="1 2">
    <name type="scientific">Streptomyces ambofaciens (strain ATCC 23877 / 3486 / DSM 40053 / JCM 4204 / NBRC 12836 / NRRL B-2516)</name>
    <dbReference type="NCBI Taxonomy" id="278992"/>
    <lineage>
        <taxon>Bacteria</taxon>
        <taxon>Bacillati</taxon>
        <taxon>Actinomycetota</taxon>
        <taxon>Actinomycetes</taxon>
        <taxon>Kitasatosporales</taxon>
        <taxon>Streptomycetaceae</taxon>
        <taxon>Streptomyces</taxon>
    </lineage>
</organism>
<proteinExistence type="predicted"/>
<dbReference type="Proteomes" id="UP000061018">
    <property type="component" value="Chromosome"/>
</dbReference>